<dbReference type="RefSeq" id="WP_090336424.1">
    <property type="nucleotide sequence ID" value="NZ_FNXY01000004.1"/>
</dbReference>
<dbReference type="AlphaFoldDB" id="A0A1H6VPB5"/>
<gene>
    <name evidence="1" type="ORF">SAMN04487995_3147</name>
</gene>
<dbReference type="EMBL" id="FNXY01000004">
    <property type="protein sequence ID" value="SEJ03597.1"/>
    <property type="molecule type" value="Genomic_DNA"/>
</dbReference>
<organism evidence="1 2">
    <name type="scientific">Dyadobacter koreensis</name>
    <dbReference type="NCBI Taxonomy" id="408657"/>
    <lineage>
        <taxon>Bacteria</taxon>
        <taxon>Pseudomonadati</taxon>
        <taxon>Bacteroidota</taxon>
        <taxon>Cytophagia</taxon>
        <taxon>Cytophagales</taxon>
        <taxon>Spirosomataceae</taxon>
        <taxon>Dyadobacter</taxon>
    </lineage>
</organism>
<evidence type="ECO:0000313" key="2">
    <source>
        <dbReference type="Proteomes" id="UP000199532"/>
    </source>
</evidence>
<proteinExistence type="predicted"/>
<evidence type="ECO:0000313" key="1">
    <source>
        <dbReference type="EMBL" id="SEJ03597.1"/>
    </source>
</evidence>
<dbReference type="Proteomes" id="UP000199532">
    <property type="component" value="Unassembled WGS sequence"/>
</dbReference>
<accession>A0A1H6VPB5</accession>
<reference evidence="1 2" key="1">
    <citation type="submission" date="2016-10" db="EMBL/GenBank/DDBJ databases">
        <authorList>
            <person name="de Groot N.N."/>
        </authorList>
    </citation>
    <scope>NUCLEOTIDE SEQUENCE [LARGE SCALE GENOMIC DNA]</scope>
    <source>
        <strain evidence="1 2">DSM 19938</strain>
    </source>
</reference>
<dbReference type="Gene3D" id="3.40.50.1010">
    <property type="entry name" value="5'-nuclease"/>
    <property type="match status" value="1"/>
</dbReference>
<evidence type="ECO:0008006" key="3">
    <source>
        <dbReference type="Google" id="ProtNLM"/>
    </source>
</evidence>
<keyword evidence="2" id="KW-1185">Reference proteome</keyword>
<sequence length="233" mass="26311">MPFNILIDYDNIESIDHGRGLVYIIEKAVNQLNYGEIHDLRIVVRLYGGWYEGNNITRRAQNLRTEIHSSFPLTTLLSDNSTQVIVNAELATSLKIEPTKLLVNTFRRNGVPSGLKSNHPIVVGCRQTGCPVLTVYSFVDTGKCSQCSHTKVDDIFFRKEQKLVDTMLTADMIAIAHQDKKYGIVSSDDDFWPGILTSIAMGCEVFHFQTKAGRATPTHYSRMVTQNYYMKSL</sequence>
<name>A0A1H6VPB5_9BACT</name>
<protein>
    <recommendedName>
        <fullName evidence="3">NYN domain-containing protein</fullName>
    </recommendedName>
</protein>
<dbReference type="OrthoDB" id="1492494at2"/>